<evidence type="ECO:0000313" key="10">
    <source>
        <dbReference type="EMBL" id="SMX54220.1"/>
    </source>
</evidence>
<dbReference type="PANTHER" id="PTHR33908">
    <property type="entry name" value="MANNOSYLTRANSFERASE YKCB-RELATED"/>
    <property type="match status" value="1"/>
</dbReference>
<dbReference type="EMBL" id="LT859958">
    <property type="protein sequence ID" value="SMX54220.1"/>
    <property type="molecule type" value="Genomic_DNA"/>
</dbReference>
<evidence type="ECO:0000256" key="4">
    <source>
        <dbReference type="ARBA" id="ARBA00022679"/>
    </source>
</evidence>
<name>A0A1Y6K878_9CHLR</name>
<dbReference type="PANTHER" id="PTHR33908:SF11">
    <property type="entry name" value="MEMBRANE PROTEIN"/>
    <property type="match status" value="1"/>
</dbReference>
<feature type="transmembrane region" description="Helical" evidence="8">
    <location>
        <begin position="194"/>
        <end position="223"/>
    </location>
</feature>
<evidence type="ECO:0000259" key="9">
    <source>
        <dbReference type="Pfam" id="PF02366"/>
    </source>
</evidence>
<accession>A0A1Y6K878</accession>
<dbReference type="InterPro" id="IPR003342">
    <property type="entry name" value="ArnT-like_N"/>
</dbReference>
<proteinExistence type="predicted"/>
<evidence type="ECO:0000256" key="5">
    <source>
        <dbReference type="ARBA" id="ARBA00022692"/>
    </source>
</evidence>
<dbReference type="OrthoDB" id="9822123at2"/>
<keyword evidence="7 8" id="KW-0472">Membrane</keyword>
<feature type="transmembrane region" description="Helical" evidence="8">
    <location>
        <begin position="367"/>
        <end position="386"/>
    </location>
</feature>
<dbReference type="GO" id="GO:0016763">
    <property type="term" value="F:pentosyltransferase activity"/>
    <property type="evidence" value="ECO:0007669"/>
    <property type="project" value="TreeGrafter"/>
</dbReference>
<feature type="transmembrane region" description="Helical" evidence="8">
    <location>
        <begin position="87"/>
        <end position="105"/>
    </location>
</feature>
<dbReference type="RefSeq" id="WP_157891745.1">
    <property type="nucleotide sequence ID" value="NZ_LT859958.1"/>
</dbReference>
<keyword evidence="6 8" id="KW-1133">Transmembrane helix</keyword>
<dbReference type="GO" id="GO:0006493">
    <property type="term" value="P:protein O-linked glycosylation"/>
    <property type="evidence" value="ECO:0007669"/>
    <property type="project" value="InterPro"/>
</dbReference>
<keyword evidence="2" id="KW-1003">Cell membrane</keyword>
<reference evidence="11" key="1">
    <citation type="submission" date="2017-05" db="EMBL/GenBank/DDBJ databases">
        <authorList>
            <person name="Kirkegaard R."/>
            <person name="Mcilroy J S."/>
        </authorList>
    </citation>
    <scope>NUCLEOTIDE SEQUENCE [LARGE SCALE GENOMIC DNA]</scope>
</reference>
<sequence>MANKKFVDQLKSSLIHCGPFLVFLVLLLVFASYTLFLSLNLQTGIIPDETYRFAVSKHFSSTWGIPDNGAIAQTAGESLQRTPFLGYWIYGRMLVLFLLAVPTTTEWQSLVFLRLVNAIFSWGTVIITYLIAKEIISSKWLRLLPVFMLTNTLMFVFLSAGVNYDNPTILLCSASLLFYIKALKKHEAFTKNSLAWMVLISAACLVKFSVLPLALIMVVIWIVYIIKNKPEFSISQLNNRTSWVLLFMLIILLGFNFSIYGINIIRYGSLLPSCSDIYSEEICAVSTYAIRHQEMALPEKLSVFAAFRQGDPEPIRYVFDYWIRAMLDRIFGIMGHKIYFPISVSYFLMLIFWSIGLGMRYIRKPNFLLISLFSIIIFYALVLVRMNYNSELVYGFHTSVALQGRYIFPVITIAYVIWAYIIENVSNKLVRVTTLLAIIALFFYGGPIRFIWYYHSVFADWFI</sequence>
<feature type="transmembrane region" description="Helical" evidence="8">
    <location>
        <begin position="243"/>
        <end position="262"/>
    </location>
</feature>
<keyword evidence="5 8" id="KW-0812">Transmembrane</keyword>
<dbReference type="GO" id="GO:0009103">
    <property type="term" value="P:lipopolysaccharide biosynthetic process"/>
    <property type="evidence" value="ECO:0007669"/>
    <property type="project" value="UniProtKB-ARBA"/>
</dbReference>
<gene>
    <name evidence="10" type="ORF">CFX1CAM_1155</name>
</gene>
<feature type="transmembrane region" description="Helical" evidence="8">
    <location>
        <begin position="406"/>
        <end position="422"/>
    </location>
</feature>
<feature type="transmembrane region" description="Helical" evidence="8">
    <location>
        <begin position="111"/>
        <end position="131"/>
    </location>
</feature>
<protein>
    <recommendedName>
        <fullName evidence="9">ArnT-like N-terminal domain-containing protein</fullName>
    </recommendedName>
</protein>
<feature type="transmembrane region" description="Helical" evidence="8">
    <location>
        <begin position="143"/>
        <end position="162"/>
    </location>
</feature>
<evidence type="ECO:0000256" key="6">
    <source>
        <dbReference type="ARBA" id="ARBA00022989"/>
    </source>
</evidence>
<dbReference type="GO" id="GO:0005886">
    <property type="term" value="C:plasma membrane"/>
    <property type="evidence" value="ECO:0007669"/>
    <property type="project" value="UniProtKB-SubCell"/>
</dbReference>
<dbReference type="KEGG" id="abat:CFX1CAM_1155"/>
<evidence type="ECO:0000313" key="11">
    <source>
        <dbReference type="Proteomes" id="UP000195514"/>
    </source>
</evidence>
<keyword evidence="11" id="KW-1185">Reference proteome</keyword>
<dbReference type="GO" id="GO:0000030">
    <property type="term" value="F:mannosyltransferase activity"/>
    <property type="evidence" value="ECO:0007669"/>
    <property type="project" value="InterPro"/>
</dbReference>
<organism evidence="10 11">
    <name type="scientific">Candidatus Brevifilum fermentans</name>
    <dbReference type="NCBI Taxonomy" id="1986204"/>
    <lineage>
        <taxon>Bacteria</taxon>
        <taxon>Bacillati</taxon>
        <taxon>Chloroflexota</taxon>
        <taxon>Anaerolineae</taxon>
        <taxon>Anaerolineales</taxon>
        <taxon>Anaerolineaceae</taxon>
        <taxon>Candidatus Brevifilum</taxon>
    </lineage>
</organism>
<evidence type="ECO:0000256" key="8">
    <source>
        <dbReference type="SAM" id="Phobius"/>
    </source>
</evidence>
<evidence type="ECO:0000256" key="2">
    <source>
        <dbReference type="ARBA" id="ARBA00022475"/>
    </source>
</evidence>
<dbReference type="InterPro" id="IPR050297">
    <property type="entry name" value="LipidA_mod_glycosyltrf_83"/>
</dbReference>
<evidence type="ECO:0000256" key="1">
    <source>
        <dbReference type="ARBA" id="ARBA00004651"/>
    </source>
</evidence>
<feature type="transmembrane region" description="Helical" evidence="8">
    <location>
        <begin position="434"/>
        <end position="454"/>
    </location>
</feature>
<dbReference type="Proteomes" id="UP000195514">
    <property type="component" value="Chromosome I"/>
</dbReference>
<evidence type="ECO:0000256" key="7">
    <source>
        <dbReference type="ARBA" id="ARBA00023136"/>
    </source>
</evidence>
<dbReference type="Pfam" id="PF02366">
    <property type="entry name" value="PMT"/>
    <property type="match status" value="1"/>
</dbReference>
<evidence type="ECO:0000256" key="3">
    <source>
        <dbReference type="ARBA" id="ARBA00022676"/>
    </source>
</evidence>
<keyword evidence="3" id="KW-0328">Glycosyltransferase</keyword>
<feature type="domain" description="ArnT-like N-terminal" evidence="9">
    <location>
        <begin position="108"/>
        <end position="260"/>
    </location>
</feature>
<dbReference type="AlphaFoldDB" id="A0A1Y6K878"/>
<feature type="transmembrane region" description="Helical" evidence="8">
    <location>
        <begin position="20"/>
        <end position="39"/>
    </location>
</feature>
<comment type="subcellular location">
    <subcellularLocation>
        <location evidence="1">Cell membrane</location>
        <topology evidence="1">Multi-pass membrane protein</topology>
    </subcellularLocation>
</comment>
<feature type="transmembrane region" description="Helical" evidence="8">
    <location>
        <begin position="338"/>
        <end position="355"/>
    </location>
</feature>
<keyword evidence="4" id="KW-0808">Transferase</keyword>